<sequence>AEPAISKSAEEAADNSCEFVGNVVTRTIKLWPLVKIVHRRPQYPQCQGFDSDTDLESNSNENEMAISHNNSIISEEVIALQNSWNKKEKWHNNEEFVSC</sequence>
<evidence type="ECO:0000313" key="2">
    <source>
        <dbReference type="Proteomes" id="UP000789405"/>
    </source>
</evidence>
<reference evidence="1" key="1">
    <citation type="submission" date="2021-06" db="EMBL/GenBank/DDBJ databases">
        <authorList>
            <person name="Kallberg Y."/>
            <person name="Tangrot J."/>
            <person name="Rosling A."/>
        </authorList>
    </citation>
    <scope>NUCLEOTIDE SEQUENCE</scope>
    <source>
        <strain evidence="1">MA453B</strain>
    </source>
</reference>
<dbReference type="Proteomes" id="UP000789405">
    <property type="component" value="Unassembled WGS sequence"/>
</dbReference>
<accession>A0A9N9HXP6</accession>
<feature type="non-terminal residue" evidence="1">
    <location>
        <position position="99"/>
    </location>
</feature>
<dbReference type="AlphaFoldDB" id="A0A9N9HXP6"/>
<proteinExistence type="predicted"/>
<organism evidence="1 2">
    <name type="scientific">Dentiscutata erythropus</name>
    <dbReference type="NCBI Taxonomy" id="1348616"/>
    <lineage>
        <taxon>Eukaryota</taxon>
        <taxon>Fungi</taxon>
        <taxon>Fungi incertae sedis</taxon>
        <taxon>Mucoromycota</taxon>
        <taxon>Glomeromycotina</taxon>
        <taxon>Glomeromycetes</taxon>
        <taxon>Diversisporales</taxon>
        <taxon>Gigasporaceae</taxon>
        <taxon>Dentiscutata</taxon>
    </lineage>
</organism>
<name>A0A9N9HXP6_9GLOM</name>
<comment type="caution">
    <text evidence="1">The sequence shown here is derived from an EMBL/GenBank/DDBJ whole genome shotgun (WGS) entry which is preliminary data.</text>
</comment>
<protein>
    <submittedName>
        <fullName evidence="1">25721_t:CDS:1</fullName>
    </submittedName>
</protein>
<gene>
    <name evidence="1" type="ORF">DERYTH_LOCUS13581</name>
</gene>
<evidence type="ECO:0000313" key="1">
    <source>
        <dbReference type="EMBL" id="CAG8710905.1"/>
    </source>
</evidence>
<keyword evidence="2" id="KW-1185">Reference proteome</keyword>
<dbReference type="EMBL" id="CAJVPY010009635">
    <property type="protein sequence ID" value="CAG8710905.1"/>
    <property type="molecule type" value="Genomic_DNA"/>
</dbReference>